<dbReference type="EMBL" id="JAVDVX010000005">
    <property type="protein sequence ID" value="MDR7090939.1"/>
    <property type="molecule type" value="Genomic_DNA"/>
</dbReference>
<dbReference type="SUPFAM" id="SSF53383">
    <property type="entry name" value="PLP-dependent transferases"/>
    <property type="match status" value="1"/>
</dbReference>
<keyword evidence="5" id="KW-1185">Reference proteome</keyword>
<dbReference type="InterPro" id="IPR050087">
    <property type="entry name" value="AON_synthase_class-II"/>
</dbReference>
<organism evidence="4 5">
    <name type="scientific">Cellvibrio fibrivorans</name>
    <dbReference type="NCBI Taxonomy" id="126350"/>
    <lineage>
        <taxon>Bacteria</taxon>
        <taxon>Pseudomonadati</taxon>
        <taxon>Pseudomonadota</taxon>
        <taxon>Gammaproteobacteria</taxon>
        <taxon>Cellvibrionales</taxon>
        <taxon>Cellvibrionaceae</taxon>
        <taxon>Cellvibrio</taxon>
    </lineage>
</organism>
<evidence type="ECO:0000256" key="1">
    <source>
        <dbReference type="ARBA" id="ARBA00001933"/>
    </source>
</evidence>
<accession>A0ABU1V0H6</accession>
<dbReference type="RefSeq" id="WP_310073664.1">
    <property type="nucleotide sequence ID" value="NZ_JAVDVX010000005.1"/>
</dbReference>
<dbReference type="InterPro" id="IPR015422">
    <property type="entry name" value="PyrdxlP-dep_Trfase_small"/>
</dbReference>
<comment type="caution">
    <text evidence="4">The sequence shown here is derived from an EMBL/GenBank/DDBJ whole genome shotgun (WGS) entry which is preliminary data.</text>
</comment>
<dbReference type="PANTHER" id="PTHR13693">
    <property type="entry name" value="CLASS II AMINOTRANSFERASE/8-AMINO-7-OXONONANOATE SYNTHASE"/>
    <property type="match status" value="1"/>
</dbReference>
<reference evidence="4 5" key="1">
    <citation type="submission" date="2023-07" db="EMBL/GenBank/DDBJ databases">
        <title>Sorghum-associated microbial communities from plants grown in Nebraska, USA.</title>
        <authorList>
            <person name="Schachtman D."/>
        </authorList>
    </citation>
    <scope>NUCLEOTIDE SEQUENCE [LARGE SCALE GENOMIC DNA]</scope>
    <source>
        <strain evidence="4 5">BE190</strain>
    </source>
</reference>
<evidence type="ECO:0000313" key="4">
    <source>
        <dbReference type="EMBL" id="MDR7090939.1"/>
    </source>
</evidence>
<name>A0ABU1V0H6_9GAMM</name>
<comment type="cofactor">
    <cofactor evidence="1">
        <name>pyridoxal 5'-phosphate</name>
        <dbReference type="ChEBI" id="CHEBI:597326"/>
    </cofactor>
</comment>
<dbReference type="Pfam" id="PF00155">
    <property type="entry name" value="Aminotran_1_2"/>
    <property type="match status" value="1"/>
</dbReference>
<dbReference type="Proteomes" id="UP001253595">
    <property type="component" value="Unassembled WGS sequence"/>
</dbReference>
<dbReference type="CDD" id="cd06454">
    <property type="entry name" value="KBL_like"/>
    <property type="match status" value="1"/>
</dbReference>
<dbReference type="InterPro" id="IPR004839">
    <property type="entry name" value="Aminotransferase_I/II_large"/>
</dbReference>
<dbReference type="Gene3D" id="3.40.640.10">
    <property type="entry name" value="Type I PLP-dependent aspartate aminotransferase-like (Major domain)"/>
    <property type="match status" value="1"/>
</dbReference>
<proteinExistence type="predicted"/>
<feature type="domain" description="Aminotransferase class I/classII large" evidence="3">
    <location>
        <begin position="92"/>
        <end position="434"/>
    </location>
</feature>
<dbReference type="InterPro" id="IPR015421">
    <property type="entry name" value="PyrdxlP-dep_Trfase_major"/>
</dbReference>
<sequence length="440" mass="48457">MQSTNIKTSEQRRHDAMALLARQSGAAKPAGSKAIQRPPFKLEFDIRDFSTYPEIRAFDQHKSIIERAGVENPYFRSNEGTTGRHTRINGKELISFSGYNYLGFSGHPHVNEQAKTAIDQYGTSPSASRLVTGEKPVHRELEAALAGFLGTESALVFPSGHATNVTVIGHFFNSEDLILYDELSHNSLVEGCLLSGARRIAFKHNNVEHCERLIAENLHKYQKILVAVEGAYSMDGDLAPLRDFVRLRQQYPVLLFVDEAHSLGTVGSTGRGISEYAGVSPNDVDFWMGTLSKALASNGGYIAGKKALIDYLKYTTPGFVYSAGITPANAAAALASLELLVQSNQPVLRLQNNADYFRQLALDRKLNIGPSLDTPIVPIILGDSEKTIRVADQLFRAGINVHPMFYPSVPQGEARLRFFISSEHRKEDMVYTLDTLASAL</sequence>
<dbReference type="InterPro" id="IPR015424">
    <property type="entry name" value="PyrdxlP-dep_Trfase"/>
</dbReference>
<protein>
    <submittedName>
        <fullName evidence="4">8-amino-7-oxononanoate synthase</fullName>
    </submittedName>
</protein>
<dbReference type="Gene3D" id="3.90.1150.10">
    <property type="entry name" value="Aspartate Aminotransferase, domain 1"/>
    <property type="match status" value="1"/>
</dbReference>
<keyword evidence="2" id="KW-0808">Transferase</keyword>
<evidence type="ECO:0000313" key="5">
    <source>
        <dbReference type="Proteomes" id="UP001253595"/>
    </source>
</evidence>
<gene>
    <name evidence="4" type="ORF">J2X05_002965</name>
</gene>
<evidence type="ECO:0000259" key="3">
    <source>
        <dbReference type="Pfam" id="PF00155"/>
    </source>
</evidence>
<evidence type="ECO:0000256" key="2">
    <source>
        <dbReference type="ARBA" id="ARBA00022679"/>
    </source>
</evidence>